<dbReference type="InterPro" id="IPR003615">
    <property type="entry name" value="HNH_nuc"/>
</dbReference>
<dbReference type="Gene3D" id="3.40.50.300">
    <property type="entry name" value="P-loop containing nucleotide triphosphate hydrolases"/>
    <property type="match status" value="1"/>
</dbReference>
<dbReference type="EMBL" id="LR796444">
    <property type="protein sequence ID" value="CAB4145402.1"/>
    <property type="molecule type" value="Genomic_DNA"/>
</dbReference>
<feature type="domain" description="HNH nuclease" evidence="2">
    <location>
        <begin position="14"/>
        <end position="61"/>
    </location>
</feature>
<protein>
    <submittedName>
        <fullName evidence="4">HNHc domain containing protein</fullName>
    </submittedName>
</protein>
<dbReference type="PANTHER" id="PTHR41287">
    <property type="match status" value="1"/>
</dbReference>
<dbReference type="PANTHER" id="PTHR41287:SF1">
    <property type="entry name" value="PROTEIN YMFN"/>
    <property type="match status" value="1"/>
</dbReference>
<organism evidence="4">
    <name type="scientific">uncultured Caudovirales phage</name>
    <dbReference type="NCBI Taxonomy" id="2100421"/>
    <lineage>
        <taxon>Viruses</taxon>
        <taxon>Duplodnaviria</taxon>
        <taxon>Heunggongvirae</taxon>
        <taxon>Uroviricota</taxon>
        <taxon>Caudoviricetes</taxon>
        <taxon>Peduoviridae</taxon>
        <taxon>Maltschvirus</taxon>
        <taxon>Maltschvirus maltsch</taxon>
    </lineage>
</organism>
<dbReference type="SMART" id="SM00507">
    <property type="entry name" value="HNHc"/>
    <property type="match status" value="1"/>
</dbReference>
<evidence type="ECO:0000259" key="2">
    <source>
        <dbReference type="SMART" id="SM00507"/>
    </source>
</evidence>
<proteinExistence type="predicted"/>
<dbReference type="InterPro" id="IPR027417">
    <property type="entry name" value="P-loop_NTPase"/>
</dbReference>
<evidence type="ECO:0000256" key="1">
    <source>
        <dbReference type="SAM" id="MobiDB-lite"/>
    </source>
</evidence>
<dbReference type="CDD" id="cd00085">
    <property type="entry name" value="HNHc"/>
    <property type="match status" value="1"/>
</dbReference>
<dbReference type="EMBL" id="LR797002">
    <property type="protein sequence ID" value="CAB4179981.1"/>
    <property type="molecule type" value="Genomic_DNA"/>
</dbReference>
<evidence type="ECO:0000313" key="3">
    <source>
        <dbReference type="EMBL" id="CAB4145402.1"/>
    </source>
</evidence>
<sequence length="585" mass="64498">MPRQSTTNDKEYAKARRLLLQENPQCHWCGGIATEADHLIAHIDGGGIENNLVPSCKPCNSRRGAQLKNKRNAQIKSARNKAMQQKTDAEMNSETQNAFLLPSNIPRAPRFPLSERNRSGSAVTGQDQPRLESPAHDAAGSFGAEVGVWAKAHLDIDLMPWQLHCLNGQLAHDEQGDLLNRVSLTSTARQAGKSTALAALVGWWLTEMPKIRGKKQMVLTTANRLDLAVTLFDLLGDVLEIKFGAKLTKAYGRNAVQMPDGSRWIVRAAKPNVGHGTSNDLIVADEIWDISEEAIDGGLIPSQRARRSPLLSMWSTAGTESSTVMKRWREQGLRAIDTEKPSTFYLAEWSPDPSLDVNLESTWAWGNPALGYTLTMDTLRSESLNPNRAQFLRASCNLWVASDQGWIPPGMWPQLEHKEPIPDGGYLGIEVSLDDSRYFGVRSVQLADRRVAVTVAFVCDTYSAMLEEVTKLAATNVKFLISPSIEIHWPTQYDQRTEVVGYGEIVRYTAGVKNMIFEGMLVHDGSKQLSEHVQRAVAVKAESSIALSSARSPGEISLARCMVWTAAHASRPTIVGKPIIAFSNR</sequence>
<dbReference type="InterPro" id="IPR005021">
    <property type="entry name" value="Terminase_largesu-like"/>
</dbReference>
<reference evidence="4" key="1">
    <citation type="submission" date="2020-05" db="EMBL/GenBank/DDBJ databases">
        <authorList>
            <person name="Chiriac C."/>
            <person name="Salcher M."/>
            <person name="Ghai R."/>
            <person name="Kavagutti S V."/>
        </authorList>
    </citation>
    <scope>NUCLEOTIDE SEQUENCE</scope>
</reference>
<dbReference type="Gene3D" id="1.10.30.50">
    <property type="match status" value="1"/>
</dbReference>
<accession>A0A6J5QEP2</accession>
<evidence type="ECO:0000313" key="4">
    <source>
        <dbReference type="EMBL" id="CAB4179981.1"/>
    </source>
</evidence>
<name>A0A6J5QEP2_9CAUD</name>
<feature type="region of interest" description="Disordered" evidence="1">
    <location>
        <begin position="104"/>
        <end position="135"/>
    </location>
</feature>
<gene>
    <name evidence="4" type="ORF">UFOVP1048_5</name>
    <name evidence="3" type="ORF">UFOVP488_8</name>
</gene>